<dbReference type="EMBL" id="BJMN01000037">
    <property type="protein sequence ID" value="GEB59910.1"/>
    <property type="molecule type" value="Genomic_DNA"/>
</dbReference>
<dbReference type="InterPro" id="IPR049817">
    <property type="entry name" value="Encap_f2b"/>
</dbReference>
<evidence type="ECO:0000313" key="4">
    <source>
        <dbReference type="Proteomes" id="UP000315226"/>
    </source>
</evidence>
<organism evidence="3 4">
    <name type="scientific">Streptomyces gardneri</name>
    <dbReference type="NCBI Taxonomy" id="66892"/>
    <lineage>
        <taxon>Bacteria</taxon>
        <taxon>Bacillati</taxon>
        <taxon>Actinomycetota</taxon>
        <taxon>Actinomycetes</taxon>
        <taxon>Kitasatosporales</taxon>
        <taxon>Streptomycetaceae</taxon>
        <taxon>Streptomyces</taxon>
    </lineage>
</organism>
<dbReference type="InterPro" id="IPR050397">
    <property type="entry name" value="Env_Response_Regulators"/>
</dbReference>
<protein>
    <submittedName>
        <fullName evidence="3">Nucleotide-binding protein</fullName>
    </submittedName>
</protein>
<dbReference type="GO" id="GO:0005829">
    <property type="term" value="C:cytosol"/>
    <property type="evidence" value="ECO:0007669"/>
    <property type="project" value="TreeGrafter"/>
</dbReference>
<feature type="domain" description="Cyclic nucleotide-binding" evidence="2">
    <location>
        <begin position="121"/>
        <end position="224"/>
    </location>
</feature>
<evidence type="ECO:0000313" key="3">
    <source>
        <dbReference type="EMBL" id="GEB59910.1"/>
    </source>
</evidence>
<comment type="caution">
    <text evidence="3">The sequence shown here is derived from an EMBL/GenBank/DDBJ whole genome shotgun (WGS) entry which is preliminary data.</text>
</comment>
<proteinExistence type="predicted"/>
<accession>A0A4Y3RVE9</accession>
<gene>
    <name evidence="3" type="ORF">SGA01_55150</name>
</gene>
<dbReference type="PANTHER" id="PTHR24567:SF74">
    <property type="entry name" value="HTH-TYPE TRANSCRIPTIONAL REGULATOR ARCR"/>
    <property type="match status" value="1"/>
</dbReference>
<dbReference type="Pfam" id="PF19307">
    <property type="entry name" value="SrpI-like"/>
    <property type="match status" value="1"/>
</dbReference>
<dbReference type="Gene3D" id="2.60.120.10">
    <property type="entry name" value="Jelly Rolls"/>
    <property type="match status" value="1"/>
</dbReference>
<dbReference type="SMART" id="SM00100">
    <property type="entry name" value="cNMP"/>
    <property type="match status" value="1"/>
</dbReference>
<name>A0A4Y3RVE9_9ACTN</name>
<dbReference type="SUPFAM" id="SSF51206">
    <property type="entry name" value="cAMP-binding domain-like"/>
    <property type="match status" value="1"/>
</dbReference>
<dbReference type="GO" id="GO:0003700">
    <property type="term" value="F:DNA-binding transcription factor activity"/>
    <property type="evidence" value="ECO:0007669"/>
    <property type="project" value="TreeGrafter"/>
</dbReference>
<dbReference type="PROSITE" id="PS50042">
    <property type="entry name" value="CNMP_BINDING_3"/>
    <property type="match status" value="1"/>
</dbReference>
<dbReference type="AlphaFoldDB" id="A0A4Y3RVE9"/>
<keyword evidence="4" id="KW-1185">Reference proteome</keyword>
<evidence type="ECO:0000259" key="2">
    <source>
        <dbReference type="PROSITE" id="PS50042"/>
    </source>
</evidence>
<dbReference type="CDD" id="cd00038">
    <property type="entry name" value="CAP_ED"/>
    <property type="match status" value="1"/>
</dbReference>
<dbReference type="InterPro" id="IPR014710">
    <property type="entry name" value="RmlC-like_jellyroll"/>
</dbReference>
<feature type="region of interest" description="Disordered" evidence="1">
    <location>
        <begin position="21"/>
        <end position="44"/>
    </location>
</feature>
<sequence length="494" mass="53792">MCNGADTFRAERLLSQLTHTRGSSMSVGSVGDEVRTDQAPQQSLGTAAARNLATTTKSAPQMQEITSRWLLRMMPWVQVQGGTYRVNRRLSYSVGDGRVTFVQTGQSVEVIPAELGELPALRGYEDEGALAELASRCTQREYAAGEIIATGGAANDRVHLLAHGRIEQVGEGPYGDEAVLGVLADGAYLGESSLVSADAVWGWTARAATACTVLELTRADVLNLADRVPSLAAHLEAVAALPDQRTNTYGEAAIDLSAGHIGEAVIPHTYVDYDLAPREYELSVAQTVLKVHSRVADLYNQPMNQTEQQLRLTVEALRERQEHELINNKEFGLLANCDYGQRIQPHDGAPSPDDMDELLSRRRGSKLFLAHPRAIAAFGRELNKRGLVPETIEVNGNRIPTWRGVPIFPCNKIPVSDARTTSIICMRTGEADQGVIGLHQTGLPDEIEPSLSVRFMGIDEQAIISYLVTAYYSAAILVPDALGVLENVEVSRWR</sequence>
<evidence type="ECO:0000256" key="1">
    <source>
        <dbReference type="SAM" id="MobiDB-lite"/>
    </source>
</evidence>
<dbReference type="InterPro" id="IPR045641">
    <property type="entry name" value="SrpI-like"/>
</dbReference>
<dbReference type="PANTHER" id="PTHR24567">
    <property type="entry name" value="CRP FAMILY TRANSCRIPTIONAL REGULATORY PROTEIN"/>
    <property type="match status" value="1"/>
</dbReference>
<dbReference type="Pfam" id="PF00027">
    <property type="entry name" value="cNMP_binding"/>
    <property type="match status" value="1"/>
</dbReference>
<reference evidence="3 4" key="1">
    <citation type="submission" date="2019-06" db="EMBL/GenBank/DDBJ databases">
        <title>Whole genome shotgun sequence of Streptomyces gardneri NBRC 12865.</title>
        <authorList>
            <person name="Hosoyama A."/>
            <person name="Uohara A."/>
            <person name="Ohji S."/>
            <person name="Ichikawa N."/>
        </authorList>
    </citation>
    <scope>NUCLEOTIDE SEQUENCE [LARGE SCALE GENOMIC DNA]</scope>
    <source>
        <strain evidence="3 4">NBRC 12865</strain>
    </source>
</reference>
<dbReference type="NCBIfam" id="NF041163">
    <property type="entry name" value="encap_f2b"/>
    <property type="match status" value="1"/>
</dbReference>
<dbReference type="Proteomes" id="UP000315226">
    <property type="component" value="Unassembled WGS sequence"/>
</dbReference>
<dbReference type="InterPro" id="IPR018490">
    <property type="entry name" value="cNMP-bd_dom_sf"/>
</dbReference>
<dbReference type="InterPro" id="IPR000595">
    <property type="entry name" value="cNMP-bd_dom"/>
</dbReference>